<evidence type="ECO:0000313" key="2">
    <source>
        <dbReference type="Proteomes" id="UP000712570"/>
    </source>
</evidence>
<dbReference type="InterPro" id="IPR023159">
    <property type="entry name" value="SO1590-like_sf"/>
</dbReference>
<protein>
    <submittedName>
        <fullName evidence="1">DUF3224 domain-containing protein</fullName>
    </submittedName>
</protein>
<proteinExistence type="predicted"/>
<name>A0ABX0KU66_9NEIS</name>
<reference evidence="1 2" key="1">
    <citation type="submission" date="2020-03" db="EMBL/GenBank/DDBJ databases">
        <title>Draft genome sequence of environmentally isolated violet-colored cultures.</title>
        <authorList>
            <person name="Wilson H.S."/>
        </authorList>
    </citation>
    <scope>NUCLEOTIDE SEQUENCE [LARGE SCALE GENOMIC DNA]</scope>
    <source>
        <strain evidence="1 2">HSC-16F04</strain>
    </source>
</reference>
<dbReference type="Gene3D" id="2.40.350.10">
    <property type="entry name" value="SO1590-like"/>
    <property type="match status" value="1"/>
</dbReference>
<dbReference type="InterPro" id="IPR021607">
    <property type="entry name" value="DUF3224"/>
</dbReference>
<sequence>MLPSSLCIHFVAKGWSEIAFHESAGAGKLSRASIGNTLTGDLTGDGVLEYLLSYPRKAGGDVAFMGYERITGKIAEYEGSFVLRHDGLFSSTAGVSGTLSIEPDSGTGDFSGWSGSGKIQAKAGEHGGIYALQLSQTHTE</sequence>
<comment type="caution">
    <text evidence="1">The sequence shown here is derived from an EMBL/GenBank/DDBJ whole genome shotgun (WGS) entry which is preliminary data.</text>
</comment>
<dbReference type="SUPFAM" id="SSF159238">
    <property type="entry name" value="SO1590-like"/>
    <property type="match status" value="1"/>
</dbReference>
<gene>
    <name evidence="1" type="ORF">HA050_06030</name>
</gene>
<dbReference type="Proteomes" id="UP000712570">
    <property type="component" value="Unassembled WGS sequence"/>
</dbReference>
<evidence type="ECO:0000313" key="1">
    <source>
        <dbReference type="EMBL" id="NHQ85677.1"/>
    </source>
</evidence>
<dbReference type="Pfam" id="PF11528">
    <property type="entry name" value="DUF3224"/>
    <property type="match status" value="1"/>
</dbReference>
<dbReference type="RefSeq" id="WP_166823359.1">
    <property type="nucleotide sequence ID" value="NZ_JAAOLX010000002.1"/>
</dbReference>
<organism evidence="1 2">
    <name type="scientific">Iodobacter violaceini</name>
    <dbReference type="NCBI Taxonomy" id="3044271"/>
    <lineage>
        <taxon>Bacteria</taxon>
        <taxon>Pseudomonadati</taxon>
        <taxon>Pseudomonadota</taxon>
        <taxon>Betaproteobacteria</taxon>
        <taxon>Neisseriales</taxon>
        <taxon>Chitinibacteraceae</taxon>
        <taxon>Iodobacter</taxon>
    </lineage>
</organism>
<keyword evidence="2" id="KW-1185">Reference proteome</keyword>
<dbReference type="EMBL" id="JAAOLX010000002">
    <property type="protein sequence ID" value="NHQ85677.1"/>
    <property type="molecule type" value="Genomic_DNA"/>
</dbReference>
<accession>A0ABX0KU66</accession>